<dbReference type="GO" id="GO:0003690">
    <property type="term" value="F:double-stranded DNA binding"/>
    <property type="evidence" value="ECO:0007669"/>
    <property type="project" value="InterPro"/>
</dbReference>
<name>A0A7G9W452_ALKCA</name>
<comment type="function">
    <text evidence="1">SASP are bound to spore DNA. They are double-stranded DNA-binding proteins that cause DNA to change to an a-like conformation. They protect the DNA backbone from chemical and enzymatic cleavage and are thus involved in dormant spore's high resistance to UV light.</text>
</comment>
<dbReference type="RefSeq" id="WP_213167132.1">
    <property type="nucleotide sequence ID" value="NZ_CP058559.1"/>
</dbReference>
<dbReference type="Pfam" id="PF00269">
    <property type="entry name" value="SASP"/>
    <property type="match status" value="1"/>
</dbReference>
<dbReference type="GO" id="GO:0006265">
    <property type="term" value="P:DNA topological change"/>
    <property type="evidence" value="ECO:0007669"/>
    <property type="project" value="InterPro"/>
</dbReference>
<dbReference type="AlphaFoldDB" id="A0A7G9W452"/>
<keyword evidence="3" id="KW-1185">Reference proteome</keyword>
<dbReference type="KEGG" id="acae:HYG86_01080"/>
<sequence length="73" mass="8417">MARRRNKIMSEEVLDQFKYEIADQLGIREKIQSQGWENMTSRECGRIGGKMGGAMVKIMIKNAEKYMMENGSL</sequence>
<reference evidence="2 3" key="1">
    <citation type="submission" date="2020-07" db="EMBL/GenBank/DDBJ databases">
        <title>Alkalicella. sp. LB2 genome.</title>
        <authorList>
            <person name="Postec A."/>
            <person name="Quemeneur M."/>
        </authorList>
    </citation>
    <scope>NUCLEOTIDE SEQUENCE [LARGE SCALE GENOMIC DNA]</scope>
    <source>
        <strain evidence="2 3">LB2</strain>
    </source>
</reference>
<accession>A0A7G9W452</accession>
<dbReference type="EMBL" id="CP058559">
    <property type="protein sequence ID" value="QNO13464.1"/>
    <property type="molecule type" value="Genomic_DNA"/>
</dbReference>
<gene>
    <name evidence="2" type="ORF">HYG86_01080</name>
</gene>
<evidence type="ECO:0000313" key="2">
    <source>
        <dbReference type="EMBL" id="QNO13464.1"/>
    </source>
</evidence>
<organism evidence="2 3">
    <name type="scientific">Alkalicella caledoniensis</name>
    <dbReference type="NCBI Taxonomy" id="2731377"/>
    <lineage>
        <taxon>Bacteria</taxon>
        <taxon>Bacillati</taxon>
        <taxon>Bacillota</taxon>
        <taxon>Clostridia</taxon>
        <taxon>Eubacteriales</taxon>
        <taxon>Proteinivoracaceae</taxon>
        <taxon>Alkalicella</taxon>
    </lineage>
</organism>
<dbReference type="Gene3D" id="6.10.10.80">
    <property type="entry name" value="Small, acid-soluble spore protein, alpha/beta type-like"/>
    <property type="match status" value="1"/>
</dbReference>
<proteinExistence type="predicted"/>
<dbReference type="Proteomes" id="UP000516160">
    <property type="component" value="Chromosome"/>
</dbReference>
<protein>
    <submittedName>
        <fullName evidence="2">Alpha/beta-type small acid-soluble spore protein</fullName>
    </submittedName>
</protein>
<dbReference type="InterPro" id="IPR001448">
    <property type="entry name" value="SASP_alpha/beta-type"/>
</dbReference>
<dbReference type="InterPro" id="IPR038300">
    <property type="entry name" value="SASP_sf_alpha/beta"/>
</dbReference>
<evidence type="ECO:0000313" key="3">
    <source>
        <dbReference type="Proteomes" id="UP000516160"/>
    </source>
</evidence>
<evidence type="ECO:0000256" key="1">
    <source>
        <dbReference type="ARBA" id="ARBA00003863"/>
    </source>
</evidence>